<evidence type="ECO:0000256" key="1">
    <source>
        <dbReference type="ARBA" id="ARBA00006315"/>
    </source>
</evidence>
<gene>
    <name evidence="2" type="primary">MHO1</name>
    <name evidence="2" type="ORF">SPAR_J01980</name>
</gene>
<dbReference type="PANTHER" id="PTHR11060:SF0">
    <property type="entry name" value="PROTEIN MEMO1"/>
    <property type="match status" value="1"/>
</dbReference>
<dbReference type="RefSeq" id="XP_033767278.1">
    <property type="nucleotide sequence ID" value="XM_033911387.1"/>
</dbReference>
<dbReference type="PANTHER" id="PTHR11060">
    <property type="entry name" value="PROTEIN MEMO1"/>
    <property type="match status" value="1"/>
</dbReference>
<reference evidence="2" key="1">
    <citation type="journal article" date="2017" name="Nat. Genet.">
        <title>Contrasting evolutionary genome dynamics between domesticated and wild yeasts.</title>
        <authorList>
            <person name="Yue J.X."/>
            <person name="Li J."/>
            <person name="Aigrain L."/>
            <person name="Hallin J."/>
            <person name="Persson K."/>
            <person name="Oliver K."/>
            <person name="Bergstrom A."/>
            <person name="Coupland P."/>
            <person name="Warringer J."/>
            <person name="Lagomarsino M.C."/>
            <person name="Fischer G."/>
            <person name="Durbin R."/>
            <person name="Liti G."/>
        </authorList>
    </citation>
    <scope>NUCLEOTIDE SEQUENCE</scope>
    <source>
        <strain evidence="2">CBS432</strain>
    </source>
</reference>
<reference evidence="2" key="4">
    <citation type="submission" date="2025-08" db="UniProtKB">
        <authorList>
            <consortium name="RefSeq"/>
        </authorList>
    </citation>
    <scope>IDENTIFICATION</scope>
    <source>
        <strain evidence="2">CBS432</strain>
    </source>
</reference>
<protein>
    <submittedName>
        <fullName evidence="2">Mho1p</fullName>
    </submittedName>
</protein>
<dbReference type="NCBIfam" id="TIGR04336">
    <property type="entry name" value="AmmeMemoSam_B"/>
    <property type="match status" value="1"/>
</dbReference>
<dbReference type="CDD" id="cd07361">
    <property type="entry name" value="MEMO_like"/>
    <property type="match status" value="1"/>
</dbReference>
<name>A0A8B8UU73_SACPA</name>
<proteinExistence type="inferred from homology"/>
<dbReference type="OrthoDB" id="417112at2759"/>
<evidence type="ECO:0000313" key="2">
    <source>
        <dbReference type="RefSeq" id="XP_033767278.1"/>
    </source>
</evidence>
<reference evidence="2" key="2">
    <citation type="submission" date="2020-01" db="EMBL/GenBank/DDBJ databases">
        <title>Population-level Yeast Reference Genomes.</title>
        <authorList>
            <person name="Yue J.-X."/>
        </authorList>
    </citation>
    <scope>NUCLEOTIDE SEQUENCE</scope>
    <source>
        <strain evidence="2">CBS432</strain>
    </source>
</reference>
<comment type="similarity">
    <text evidence="1">Belongs to the MEMO1 family.</text>
</comment>
<accession>A0A8B8UU73</accession>
<dbReference type="VEuPathDB" id="FungiDB:SPAR_J01980"/>
<dbReference type="Gene3D" id="3.40.830.10">
    <property type="entry name" value="LigB-like"/>
    <property type="match status" value="1"/>
</dbReference>
<reference evidence="2" key="3">
    <citation type="submission" date="2025-07" db="EMBL/GenBank/DDBJ databases">
        <authorList>
            <consortium name="NCBI Genome Project"/>
        </authorList>
    </citation>
    <scope>NUCLEOTIDE SEQUENCE</scope>
    <source>
        <strain evidence="2">CBS432</strain>
    </source>
</reference>
<sequence>MAIRPATHSGSWYSNRTQELSQQLHTYLIKSTVKGPIHNARIIICPHAGYRYCGPTMAYSYASLDLNRNVKRIFILGPSHHIYFKNQILISAFSELETPLGNLKVDTDLCKTLVNKEYPENGKKLFRLMDHDTDMAEHSLEMQLPMLVETLKWREVSLDTVKVIPMMVSHNSVNVDRCIGDVLSEYIKDPNNLFIVSSDFCHWGRRFQYTGYVGSKEELHEAIQEETEVEMLTARSKLSHHQVPIWQSIEIMDRYAMKTLSNTPNAERYDAWKQYLEITGNTICGEKPISVILSALSKIRGVSASGIKFQWPNYSQSSHVTSIDDSSVSYTSGYVTIEW</sequence>
<organism evidence="2">
    <name type="scientific">Saccharomyces paradoxus</name>
    <name type="common">Yeast</name>
    <name type="synonym">Saccharomyces douglasii</name>
    <dbReference type="NCBI Taxonomy" id="27291"/>
    <lineage>
        <taxon>Eukaryota</taxon>
        <taxon>Fungi</taxon>
        <taxon>Dikarya</taxon>
        <taxon>Ascomycota</taxon>
        <taxon>Saccharomycotina</taxon>
        <taxon>Saccharomycetes</taxon>
        <taxon>Saccharomycetales</taxon>
        <taxon>Saccharomycetaceae</taxon>
        <taxon>Saccharomyces</taxon>
    </lineage>
</organism>
<dbReference type="InterPro" id="IPR002737">
    <property type="entry name" value="MEMO1_fam"/>
</dbReference>
<dbReference type="AlphaFoldDB" id="A0A8B8UU73"/>
<dbReference type="KEGG" id="spao:SPAR_J01980"/>
<dbReference type="HAMAP" id="MF_00055">
    <property type="entry name" value="MEMO1"/>
    <property type="match status" value="1"/>
</dbReference>
<dbReference type="Pfam" id="PF01875">
    <property type="entry name" value="Memo"/>
    <property type="match status" value="1"/>
</dbReference>
<dbReference type="GeneID" id="54631607"/>